<keyword evidence="4" id="KW-1003">Cell membrane</keyword>
<comment type="similarity">
    <text evidence="2">Belongs to the ABC transporter superfamily.</text>
</comment>
<evidence type="ECO:0000256" key="6">
    <source>
        <dbReference type="ARBA" id="ARBA00022741"/>
    </source>
</evidence>
<keyword evidence="8" id="KW-1278">Translocase</keyword>
<evidence type="ECO:0000256" key="10">
    <source>
        <dbReference type="ARBA" id="ARBA00023136"/>
    </source>
</evidence>
<dbReference type="PROSITE" id="PS00211">
    <property type="entry name" value="ABC_TRANSPORTER_1"/>
    <property type="match status" value="1"/>
</dbReference>
<dbReference type="OrthoDB" id="9156180at2"/>
<dbReference type="InterPro" id="IPR000515">
    <property type="entry name" value="MetI-like"/>
</dbReference>
<dbReference type="Pfam" id="PF00005">
    <property type="entry name" value="ABC_tran"/>
    <property type="match status" value="1"/>
</dbReference>
<feature type="transmembrane region" description="Helical" evidence="11">
    <location>
        <begin position="211"/>
        <end position="231"/>
    </location>
</feature>
<keyword evidence="10 11" id="KW-0472">Membrane</keyword>
<evidence type="ECO:0000313" key="15">
    <source>
        <dbReference type="EMBL" id="KAB7662688.1"/>
    </source>
</evidence>
<evidence type="ECO:0000259" key="13">
    <source>
        <dbReference type="PROSITE" id="PS50893"/>
    </source>
</evidence>
<dbReference type="PROSITE" id="PS50928">
    <property type="entry name" value="ABC_TM1"/>
    <property type="match status" value="1"/>
</dbReference>
<evidence type="ECO:0000256" key="5">
    <source>
        <dbReference type="ARBA" id="ARBA00022692"/>
    </source>
</evidence>
<feature type="transmembrane region" description="Helical" evidence="11">
    <location>
        <begin position="92"/>
        <end position="115"/>
    </location>
</feature>
<dbReference type="InterPro" id="IPR050166">
    <property type="entry name" value="ABC_transporter_ATP-bind"/>
</dbReference>
<gene>
    <name evidence="15" type="ORF">GBM95_02055</name>
</gene>
<dbReference type="SUPFAM" id="SSF52540">
    <property type="entry name" value="P-loop containing nucleoside triphosphate hydrolases"/>
    <property type="match status" value="1"/>
</dbReference>
<dbReference type="Gene3D" id="3.40.50.300">
    <property type="entry name" value="P-loop containing nucleotide triphosphate hydrolases"/>
    <property type="match status" value="1"/>
</dbReference>
<feature type="transmembrane region" description="Helical" evidence="11">
    <location>
        <begin position="62"/>
        <end position="80"/>
    </location>
</feature>
<dbReference type="SMART" id="SM00382">
    <property type="entry name" value="AAA"/>
    <property type="match status" value="1"/>
</dbReference>
<feature type="region of interest" description="Disordered" evidence="12">
    <location>
        <begin position="248"/>
        <end position="278"/>
    </location>
</feature>
<evidence type="ECO:0000256" key="4">
    <source>
        <dbReference type="ARBA" id="ARBA00022475"/>
    </source>
</evidence>
<feature type="domain" description="ABC transmembrane type-1" evidence="14">
    <location>
        <begin position="55"/>
        <end position="235"/>
    </location>
</feature>
<evidence type="ECO:0000313" key="16">
    <source>
        <dbReference type="Proteomes" id="UP000430564"/>
    </source>
</evidence>
<feature type="transmembrane region" description="Helical" evidence="11">
    <location>
        <begin position="121"/>
        <end position="140"/>
    </location>
</feature>
<evidence type="ECO:0000256" key="8">
    <source>
        <dbReference type="ARBA" id="ARBA00022967"/>
    </source>
</evidence>
<dbReference type="Proteomes" id="UP000430564">
    <property type="component" value="Unassembled WGS sequence"/>
</dbReference>
<dbReference type="GO" id="GO:0005886">
    <property type="term" value="C:plasma membrane"/>
    <property type="evidence" value="ECO:0007669"/>
    <property type="project" value="UniProtKB-SubCell"/>
</dbReference>
<dbReference type="CDD" id="cd06261">
    <property type="entry name" value="TM_PBP2"/>
    <property type="match status" value="1"/>
</dbReference>
<evidence type="ECO:0000256" key="9">
    <source>
        <dbReference type="ARBA" id="ARBA00022989"/>
    </source>
</evidence>
<evidence type="ECO:0000256" key="7">
    <source>
        <dbReference type="ARBA" id="ARBA00022840"/>
    </source>
</evidence>
<dbReference type="GO" id="GO:0055085">
    <property type="term" value="P:transmembrane transport"/>
    <property type="evidence" value="ECO:0007669"/>
    <property type="project" value="InterPro"/>
</dbReference>
<dbReference type="PANTHER" id="PTHR42788">
    <property type="entry name" value="TAURINE IMPORT ATP-BINDING PROTEIN-RELATED"/>
    <property type="match status" value="1"/>
</dbReference>
<keyword evidence="3 11" id="KW-0813">Transport</keyword>
<keyword evidence="9 11" id="KW-1133">Transmembrane helix</keyword>
<protein>
    <submittedName>
        <fullName evidence="15">ATP-binding cassette domain-containing protein</fullName>
    </submittedName>
</protein>
<evidence type="ECO:0000256" key="3">
    <source>
        <dbReference type="ARBA" id="ARBA00022448"/>
    </source>
</evidence>
<proteinExistence type="inferred from homology"/>
<keyword evidence="6" id="KW-0547">Nucleotide-binding</keyword>
<dbReference type="PROSITE" id="PS50893">
    <property type="entry name" value="ABC_TRANSPORTER_2"/>
    <property type="match status" value="1"/>
</dbReference>
<dbReference type="InterPro" id="IPR017871">
    <property type="entry name" value="ABC_transporter-like_CS"/>
</dbReference>
<dbReference type="Gene3D" id="1.10.3720.10">
    <property type="entry name" value="MetI-like"/>
    <property type="match status" value="1"/>
</dbReference>
<dbReference type="EMBL" id="WEHX01000005">
    <property type="protein sequence ID" value="KAB7662688.1"/>
    <property type="molecule type" value="Genomic_DNA"/>
</dbReference>
<organism evidence="15 16">
    <name type="scientific">Sutterella seckii</name>
    <dbReference type="NCBI Taxonomy" id="1944635"/>
    <lineage>
        <taxon>Bacteria</taxon>
        <taxon>Pseudomonadati</taxon>
        <taxon>Pseudomonadota</taxon>
        <taxon>Betaproteobacteria</taxon>
        <taxon>Burkholderiales</taxon>
        <taxon>Sutterellaceae</taxon>
        <taxon>Sutterella</taxon>
    </lineage>
</organism>
<comment type="caution">
    <text evidence="15">The sequence shown here is derived from an EMBL/GenBank/DDBJ whole genome shotgun (WGS) entry which is preliminary data.</text>
</comment>
<name>A0A6I1EUH6_9BURK</name>
<accession>A0A6I1EUH6</accession>
<dbReference type="InterPro" id="IPR003439">
    <property type="entry name" value="ABC_transporter-like_ATP-bd"/>
</dbReference>
<keyword evidence="7 15" id="KW-0067">ATP-binding</keyword>
<dbReference type="RefSeq" id="WP_152157555.1">
    <property type="nucleotide sequence ID" value="NZ_WEHX01000005.1"/>
</dbReference>
<dbReference type="PANTHER" id="PTHR42788:SF17">
    <property type="entry name" value="ALIPHATIC SULFONATES IMPORT ATP-BINDING PROTEIN SSUB"/>
    <property type="match status" value="1"/>
</dbReference>
<evidence type="ECO:0000256" key="11">
    <source>
        <dbReference type="RuleBase" id="RU363032"/>
    </source>
</evidence>
<dbReference type="InterPro" id="IPR035906">
    <property type="entry name" value="MetI-like_sf"/>
</dbReference>
<evidence type="ECO:0000259" key="14">
    <source>
        <dbReference type="PROSITE" id="PS50928"/>
    </source>
</evidence>
<evidence type="ECO:0000256" key="1">
    <source>
        <dbReference type="ARBA" id="ARBA00004651"/>
    </source>
</evidence>
<dbReference type="InterPro" id="IPR003593">
    <property type="entry name" value="AAA+_ATPase"/>
</dbReference>
<sequence length="519" mass="55760">MTKKLLPFALPVLLLLFWWGITETGSVPALLLPGPAAVAERFMTLLASGELLHHAATSMLRVFSGFLISASIALALALLVSRSERLFDFLSLTLEALRVIPPLSLVPLLILWLGIDEAPKLAIVVLASFFPIYLSALTALSKARNDYRDLARIFGLSEKDAARHILIPGASPGIITGLRLGFGYAWRALVGSELIAAASGLGYLIEDASALARTDVVMVGILTIAVLGIICDKLFRIAAERAAPWTSARKAAASDDEKTPGGQQPTRTADAGREPPEALPGIEIRDLTVSYPGLAKPPVSNLTLSLPGGKVTAVLGRSGCGKTTLIKAISKLIEKKSGSIRFTGGKEAPRLSMVFQEPLLLPWKTVRENVALSLIPECGESALHDPRVSEALALVGLSSRAESFPGELSGGQQQRVGFARALAADPEVLLMDEPFGALDALTREELQDESIEVFSRRRMTVLMITHDVREAVRMADSAVILESDRAPEVFAIDLPRPRRLSSPGVAKLEEEILSILMRR</sequence>
<feature type="domain" description="ABC transporter" evidence="13">
    <location>
        <begin position="282"/>
        <end position="508"/>
    </location>
</feature>
<dbReference type="AlphaFoldDB" id="A0A6I1EUH6"/>
<dbReference type="GO" id="GO:0016887">
    <property type="term" value="F:ATP hydrolysis activity"/>
    <property type="evidence" value="ECO:0007669"/>
    <property type="project" value="InterPro"/>
</dbReference>
<dbReference type="Pfam" id="PF00528">
    <property type="entry name" value="BPD_transp_1"/>
    <property type="match status" value="1"/>
</dbReference>
<dbReference type="InterPro" id="IPR027417">
    <property type="entry name" value="P-loop_NTPase"/>
</dbReference>
<comment type="similarity">
    <text evidence="11">Belongs to the binding-protein-dependent transport system permease family.</text>
</comment>
<reference evidence="15 16" key="1">
    <citation type="submission" date="2019-10" db="EMBL/GenBank/DDBJ databases">
        <title>Genome diversity of Sutterella seckii.</title>
        <authorList>
            <person name="Chaplin A.V."/>
            <person name="Sokolova S.R."/>
            <person name="Mosin K.A."/>
            <person name="Ivanova E.L."/>
            <person name="Kochetkova T.O."/>
            <person name="Goltsov A.Y."/>
            <person name="Trofimov D.Y."/>
            <person name="Efimov B.A."/>
        </authorList>
    </citation>
    <scope>NUCLEOTIDE SEQUENCE [LARGE SCALE GENOMIC DNA]</scope>
    <source>
        <strain evidence="15 16">ASD393</strain>
    </source>
</reference>
<keyword evidence="5 11" id="KW-0812">Transmembrane</keyword>
<evidence type="ECO:0000256" key="2">
    <source>
        <dbReference type="ARBA" id="ARBA00005417"/>
    </source>
</evidence>
<dbReference type="SUPFAM" id="SSF161098">
    <property type="entry name" value="MetI-like"/>
    <property type="match status" value="1"/>
</dbReference>
<feature type="transmembrane region" description="Helical" evidence="11">
    <location>
        <begin position="184"/>
        <end position="205"/>
    </location>
</feature>
<dbReference type="GO" id="GO:0005524">
    <property type="term" value="F:ATP binding"/>
    <property type="evidence" value="ECO:0007669"/>
    <property type="project" value="UniProtKB-KW"/>
</dbReference>
<evidence type="ECO:0000256" key="12">
    <source>
        <dbReference type="SAM" id="MobiDB-lite"/>
    </source>
</evidence>
<comment type="subcellular location">
    <subcellularLocation>
        <location evidence="1 11">Cell membrane</location>
        <topology evidence="1 11">Multi-pass membrane protein</topology>
    </subcellularLocation>
</comment>